<feature type="domain" description="FHA" evidence="1">
    <location>
        <begin position="25"/>
        <end position="75"/>
    </location>
</feature>
<proteinExistence type="predicted"/>
<dbReference type="Gene3D" id="2.60.200.20">
    <property type="match status" value="1"/>
</dbReference>
<gene>
    <name evidence="2" type="primary">garA_1</name>
    <name evidence="2" type="ORF">Poly41_19460</name>
</gene>
<dbReference type="InterPro" id="IPR008984">
    <property type="entry name" value="SMAD_FHA_dom_sf"/>
</dbReference>
<keyword evidence="3" id="KW-1185">Reference proteome</keyword>
<reference evidence="2 3" key="1">
    <citation type="submission" date="2019-02" db="EMBL/GenBank/DDBJ databases">
        <title>Deep-cultivation of Planctomycetes and their phenomic and genomic characterization uncovers novel biology.</title>
        <authorList>
            <person name="Wiegand S."/>
            <person name="Jogler M."/>
            <person name="Boedeker C."/>
            <person name="Pinto D."/>
            <person name="Vollmers J."/>
            <person name="Rivas-Marin E."/>
            <person name="Kohn T."/>
            <person name="Peeters S.H."/>
            <person name="Heuer A."/>
            <person name="Rast P."/>
            <person name="Oberbeckmann S."/>
            <person name="Bunk B."/>
            <person name="Jeske O."/>
            <person name="Meyerdierks A."/>
            <person name="Storesund J.E."/>
            <person name="Kallscheuer N."/>
            <person name="Luecker S."/>
            <person name="Lage O.M."/>
            <person name="Pohl T."/>
            <person name="Merkel B.J."/>
            <person name="Hornburger P."/>
            <person name="Mueller R.-W."/>
            <person name="Bruemmer F."/>
            <person name="Labrenz M."/>
            <person name="Spormann A.M."/>
            <person name="Op Den Camp H."/>
            <person name="Overmann J."/>
            <person name="Amann R."/>
            <person name="Jetten M.S.M."/>
            <person name="Mascher T."/>
            <person name="Medema M.H."/>
            <person name="Devos D.P."/>
            <person name="Kaster A.-K."/>
            <person name="Ovreas L."/>
            <person name="Rohde M."/>
            <person name="Galperin M.Y."/>
            <person name="Jogler C."/>
        </authorList>
    </citation>
    <scope>NUCLEOTIDE SEQUENCE [LARGE SCALE GENOMIC DNA]</scope>
    <source>
        <strain evidence="2 3">Poly41</strain>
    </source>
</reference>
<dbReference type="OrthoDB" id="277679at2"/>
<dbReference type="EMBL" id="SJPV01000002">
    <property type="protein sequence ID" value="TWU41108.1"/>
    <property type="molecule type" value="Genomic_DNA"/>
</dbReference>
<dbReference type="InterPro" id="IPR000253">
    <property type="entry name" value="FHA_dom"/>
</dbReference>
<name>A0A5C6DWS8_9BACT</name>
<dbReference type="SUPFAM" id="SSF49879">
    <property type="entry name" value="SMAD/FHA domain"/>
    <property type="match status" value="1"/>
</dbReference>
<dbReference type="PROSITE" id="PS50006">
    <property type="entry name" value="FHA_DOMAIN"/>
    <property type="match status" value="1"/>
</dbReference>
<sequence length="130" mass="14530">MNYKFVLVDTTTGKDVAEWILPPPVTVGRCSTTEVTLGDVSISRRHCQFFLDPYGSLVVRDLASKNGIYVDERRVDKAVVIPGTEVRIGKVTMRVELTDEEMDSGPEPADILDLDETQPMKIIEIDPEFS</sequence>
<evidence type="ECO:0000259" key="1">
    <source>
        <dbReference type="PROSITE" id="PS50006"/>
    </source>
</evidence>
<dbReference type="CDD" id="cd00060">
    <property type="entry name" value="FHA"/>
    <property type="match status" value="1"/>
</dbReference>
<comment type="caution">
    <text evidence="2">The sequence shown here is derived from an EMBL/GenBank/DDBJ whole genome shotgun (WGS) entry which is preliminary data.</text>
</comment>
<accession>A0A5C6DWS8</accession>
<dbReference type="SMART" id="SM00240">
    <property type="entry name" value="FHA"/>
    <property type="match status" value="1"/>
</dbReference>
<evidence type="ECO:0000313" key="3">
    <source>
        <dbReference type="Proteomes" id="UP000319143"/>
    </source>
</evidence>
<evidence type="ECO:0000313" key="2">
    <source>
        <dbReference type="EMBL" id="TWU41108.1"/>
    </source>
</evidence>
<organism evidence="2 3">
    <name type="scientific">Novipirellula artificiosorum</name>
    <dbReference type="NCBI Taxonomy" id="2528016"/>
    <lineage>
        <taxon>Bacteria</taxon>
        <taxon>Pseudomonadati</taxon>
        <taxon>Planctomycetota</taxon>
        <taxon>Planctomycetia</taxon>
        <taxon>Pirellulales</taxon>
        <taxon>Pirellulaceae</taxon>
        <taxon>Novipirellula</taxon>
    </lineage>
</organism>
<dbReference type="RefSeq" id="WP_146525598.1">
    <property type="nucleotide sequence ID" value="NZ_SJPV01000002.1"/>
</dbReference>
<protein>
    <submittedName>
        <fullName evidence="2">Glycogen accumulation regulator GarA</fullName>
    </submittedName>
</protein>
<dbReference type="Proteomes" id="UP000319143">
    <property type="component" value="Unassembled WGS sequence"/>
</dbReference>
<dbReference type="Pfam" id="PF00498">
    <property type="entry name" value="FHA"/>
    <property type="match status" value="1"/>
</dbReference>
<dbReference type="AlphaFoldDB" id="A0A5C6DWS8"/>